<dbReference type="RefSeq" id="WP_353647525.1">
    <property type="nucleotide sequence ID" value="NZ_CP159218.1"/>
</dbReference>
<sequence length="197" mass="22500">MSFTDPNQPVPTGLRTDDFVMRPITADDAPNDYDAVMETREHLRLWEQSTWPADDFTIEANREDLAGLELRHTEHRAFTYTVLDPGTAECLGCVYVFPTSATFLAKCTVTPMGVEEWDAVDAVVYFWVRSSRMETGLDAHLLGALRRWFASEWTLENTVYVTNEEFTQQVHLIDSTTLTLQFRFIEPGKPGMYLAYG</sequence>
<dbReference type="Gene3D" id="3.40.630.30">
    <property type="match status" value="1"/>
</dbReference>
<dbReference type="AlphaFoldDB" id="A0AAU8DK54"/>
<evidence type="ECO:0000313" key="1">
    <source>
        <dbReference type="EMBL" id="XCG61909.1"/>
    </source>
</evidence>
<proteinExistence type="predicted"/>
<dbReference type="EMBL" id="CP159218">
    <property type="protein sequence ID" value="XCG61909.1"/>
    <property type="molecule type" value="Genomic_DNA"/>
</dbReference>
<name>A0AAU8DK54_9ACTN</name>
<gene>
    <name evidence="1" type="ORF">ABLG96_11485</name>
</gene>
<protein>
    <submittedName>
        <fullName evidence="1">N-acetyltransferase</fullName>
    </submittedName>
</protein>
<dbReference type="InterPro" id="IPR016181">
    <property type="entry name" value="Acyl_CoA_acyltransferase"/>
</dbReference>
<reference evidence="1" key="1">
    <citation type="submission" date="2024-05" db="EMBL/GenBank/DDBJ databases">
        <authorList>
            <person name="Cai S.Y."/>
            <person name="Jin L.M."/>
            <person name="Li H.R."/>
        </authorList>
    </citation>
    <scope>NUCLEOTIDE SEQUENCE</scope>
    <source>
        <strain evidence="1">A5-74</strain>
    </source>
</reference>
<accession>A0AAU8DK54</accession>
<dbReference type="SUPFAM" id="SSF55729">
    <property type="entry name" value="Acyl-CoA N-acyltransferases (Nat)"/>
    <property type="match status" value="1"/>
</dbReference>
<organism evidence="1">
    <name type="scientific">Nakamurella sp. A5-74</name>
    <dbReference type="NCBI Taxonomy" id="3158264"/>
    <lineage>
        <taxon>Bacteria</taxon>
        <taxon>Bacillati</taxon>
        <taxon>Actinomycetota</taxon>
        <taxon>Actinomycetes</taxon>
        <taxon>Nakamurellales</taxon>
        <taxon>Nakamurellaceae</taxon>
        <taxon>Nakamurella</taxon>
    </lineage>
</organism>